<protein>
    <recommendedName>
        <fullName evidence="4">Glycolipid transfer protein domain-containing protein</fullName>
    </recommendedName>
</protein>
<evidence type="ECO:0000256" key="1">
    <source>
        <dbReference type="ARBA" id="ARBA00007148"/>
    </source>
</evidence>
<dbReference type="InterPro" id="IPR014830">
    <property type="entry name" value="Glycolipid_transfer_prot_dom"/>
</dbReference>
<dbReference type="Pfam" id="PF08718">
    <property type="entry name" value="GLTP"/>
    <property type="match status" value="1"/>
</dbReference>
<keyword evidence="3" id="KW-0445">Lipid transport</keyword>
<organism evidence="5 6">
    <name type="scientific">Gossypium raimondii</name>
    <name type="common">Peruvian cotton</name>
    <name type="synonym">Gossypium klotzschianum subsp. raimondii</name>
    <dbReference type="NCBI Taxonomy" id="29730"/>
    <lineage>
        <taxon>Eukaryota</taxon>
        <taxon>Viridiplantae</taxon>
        <taxon>Streptophyta</taxon>
        <taxon>Embryophyta</taxon>
        <taxon>Tracheophyta</taxon>
        <taxon>Spermatophyta</taxon>
        <taxon>Magnoliopsida</taxon>
        <taxon>eudicotyledons</taxon>
        <taxon>Gunneridae</taxon>
        <taxon>Pentapetalae</taxon>
        <taxon>rosids</taxon>
        <taxon>malvids</taxon>
        <taxon>Malvales</taxon>
        <taxon>Malvaceae</taxon>
        <taxon>Malvoideae</taxon>
        <taxon>Gossypium</taxon>
    </lineage>
</organism>
<comment type="caution">
    <text evidence="5">The sequence shown here is derived from an EMBL/GenBank/DDBJ whole genome shotgun (WGS) entry which is preliminary data.</text>
</comment>
<evidence type="ECO:0000256" key="2">
    <source>
        <dbReference type="ARBA" id="ARBA00022448"/>
    </source>
</evidence>
<dbReference type="FunFam" id="1.10.3520.10:FF:000005">
    <property type="entry name" value="Accelerated cell death 11"/>
    <property type="match status" value="1"/>
</dbReference>
<dbReference type="SUPFAM" id="SSF110004">
    <property type="entry name" value="Glycolipid transfer protein, GLTP"/>
    <property type="match status" value="1"/>
</dbReference>
<evidence type="ECO:0000313" key="5">
    <source>
        <dbReference type="EMBL" id="MBA0585936.1"/>
    </source>
</evidence>
<dbReference type="InterPro" id="IPR036497">
    <property type="entry name" value="GLTP_sf"/>
</dbReference>
<dbReference type="PANTHER" id="PTHR10219:SF28">
    <property type="entry name" value="ACD11 HOMOLOG PROTEIN"/>
    <property type="match status" value="1"/>
</dbReference>
<dbReference type="GO" id="GO:0016020">
    <property type="term" value="C:membrane"/>
    <property type="evidence" value="ECO:0007669"/>
    <property type="project" value="TreeGrafter"/>
</dbReference>
<name>A0A7J8P9W4_GOSRA</name>
<dbReference type="GO" id="GO:0005829">
    <property type="term" value="C:cytosol"/>
    <property type="evidence" value="ECO:0007669"/>
    <property type="project" value="TreeGrafter"/>
</dbReference>
<dbReference type="GO" id="GO:1902387">
    <property type="term" value="F:ceramide 1-phosphate binding"/>
    <property type="evidence" value="ECO:0007669"/>
    <property type="project" value="TreeGrafter"/>
</dbReference>
<gene>
    <name evidence="5" type="ORF">Gorai_016695</name>
</gene>
<dbReference type="GO" id="GO:1902388">
    <property type="term" value="F:ceramide 1-phosphate transfer activity"/>
    <property type="evidence" value="ECO:0007669"/>
    <property type="project" value="TreeGrafter"/>
</dbReference>
<dbReference type="PANTHER" id="PTHR10219">
    <property type="entry name" value="GLYCOLIPID TRANSFER PROTEIN-RELATED"/>
    <property type="match status" value="1"/>
</dbReference>
<evidence type="ECO:0000259" key="4">
    <source>
        <dbReference type="Pfam" id="PF08718"/>
    </source>
</evidence>
<dbReference type="Proteomes" id="UP000593578">
    <property type="component" value="Unassembled WGS sequence"/>
</dbReference>
<dbReference type="Gene3D" id="1.10.3520.10">
    <property type="entry name" value="Glycolipid transfer protein"/>
    <property type="match status" value="1"/>
</dbReference>
<dbReference type="EMBL" id="JABEZZ010000005">
    <property type="protein sequence ID" value="MBA0585936.1"/>
    <property type="molecule type" value="Genomic_DNA"/>
</dbReference>
<dbReference type="AlphaFoldDB" id="A0A7J8P9W4"/>
<comment type="similarity">
    <text evidence="1">Belongs to the GLTP family.</text>
</comment>
<accession>A0A7J8P9W4</accession>
<reference evidence="5 6" key="1">
    <citation type="journal article" date="2019" name="Genome Biol. Evol.">
        <title>Insights into the evolution of the New World diploid cottons (Gossypium, subgenus Houzingenia) based on genome sequencing.</title>
        <authorList>
            <person name="Grover C.E."/>
            <person name="Arick M.A. 2nd"/>
            <person name="Thrash A."/>
            <person name="Conover J.L."/>
            <person name="Sanders W.S."/>
            <person name="Peterson D.G."/>
            <person name="Frelichowski J.E."/>
            <person name="Scheffler J.A."/>
            <person name="Scheffler B.E."/>
            <person name="Wendel J.F."/>
        </authorList>
    </citation>
    <scope>NUCLEOTIDE SEQUENCE [LARGE SCALE GENOMIC DNA]</scope>
    <source>
        <strain evidence="5">8</strain>
        <tissue evidence="5">Leaf</tissue>
    </source>
</reference>
<evidence type="ECO:0000256" key="3">
    <source>
        <dbReference type="ARBA" id="ARBA00023055"/>
    </source>
</evidence>
<keyword evidence="2" id="KW-0813">Transport</keyword>
<feature type="domain" description="Glycolipid transfer protein" evidence="4">
    <location>
        <begin position="48"/>
        <end position="185"/>
    </location>
</feature>
<feature type="non-terminal residue" evidence="5">
    <location>
        <position position="1"/>
    </location>
</feature>
<sequence length="186" mass="20780">MDEGADNGFNHSQTKMSVTTKTPLSDIAKAFEELSGFLGSQTKDQKLRLDNFCEACSLVSVLFSCLGLAFKFAEMEYVAKVHDLVEASKTYATLENVVDRDVANDTVKKPGSHSRNLRRVRQGLDLIRALFEEFLSTDDYYLKDAASTAYSQVCAPYHTWAVRTAVSAGMYTLPTREELLQKLNET</sequence>
<proteinExistence type="inferred from homology"/>
<evidence type="ECO:0000313" key="6">
    <source>
        <dbReference type="Proteomes" id="UP000593578"/>
    </source>
</evidence>